<feature type="transmembrane region" description="Helical" evidence="7">
    <location>
        <begin position="303"/>
        <end position="323"/>
    </location>
</feature>
<dbReference type="RefSeq" id="WP_257920108.1">
    <property type="nucleotide sequence ID" value="NZ_JAMXQV010000004.1"/>
</dbReference>
<feature type="transmembrane region" description="Helical" evidence="7">
    <location>
        <begin position="330"/>
        <end position="350"/>
    </location>
</feature>
<organism evidence="9 10">
    <name type="scientific">Amycolatopsis iheyensis</name>
    <dbReference type="NCBI Taxonomy" id="2945988"/>
    <lineage>
        <taxon>Bacteria</taxon>
        <taxon>Bacillati</taxon>
        <taxon>Actinomycetota</taxon>
        <taxon>Actinomycetes</taxon>
        <taxon>Pseudonocardiales</taxon>
        <taxon>Pseudonocardiaceae</taxon>
        <taxon>Amycolatopsis</taxon>
    </lineage>
</organism>
<accession>A0A9X2N8Z7</accession>
<dbReference type="CDD" id="cd17321">
    <property type="entry name" value="MFS_MMR_MDR_like"/>
    <property type="match status" value="1"/>
</dbReference>
<feature type="domain" description="Major facilitator superfamily (MFS) profile" evidence="8">
    <location>
        <begin position="13"/>
        <end position="491"/>
    </location>
</feature>
<dbReference type="Gene3D" id="1.20.1250.20">
    <property type="entry name" value="MFS general substrate transporter like domains"/>
    <property type="match status" value="1"/>
</dbReference>
<keyword evidence="6 7" id="KW-0472">Membrane</keyword>
<name>A0A9X2N8Z7_9PSEU</name>
<comment type="caution">
    <text evidence="9">The sequence shown here is derived from an EMBL/GenBank/DDBJ whole genome shotgun (WGS) entry which is preliminary data.</text>
</comment>
<feature type="transmembrane region" description="Helical" evidence="7">
    <location>
        <begin position="266"/>
        <end position="291"/>
    </location>
</feature>
<feature type="transmembrane region" description="Helical" evidence="7">
    <location>
        <begin position="224"/>
        <end position="245"/>
    </location>
</feature>
<reference evidence="9" key="1">
    <citation type="submission" date="2022-06" db="EMBL/GenBank/DDBJ databases">
        <title>Amycolatopsis iheyaensis sp. nov., a new species of the genus Amycolatopsis isolated from soil in Iheya island, Japan.</title>
        <authorList>
            <person name="Ngamcharungchit C."/>
            <person name="Kanto H."/>
            <person name="Take A."/>
            <person name="Intra B."/>
            <person name="Matsumoto A."/>
            <person name="Panbangred W."/>
            <person name="Inahashi Y."/>
        </authorList>
    </citation>
    <scope>NUCLEOTIDE SEQUENCE</scope>
    <source>
        <strain evidence="9">OK19-0408</strain>
    </source>
</reference>
<dbReference type="PRINTS" id="PR01036">
    <property type="entry name" value="TCRTETB"/>
</dbReference>
<evidence type="ECO:0000256" key="4">
    <source>
        <dbReference type="ARBA" id="ARBA00022692"/>
    </source>
</evidence>
<sequence>MSSARAGRRAWVGLAVLAFVPFLLSLDLSVLFLALPSLSADLHTSSLELLWIGDIYAFVLAACLVPMGALGDRFGRKRLMLIGAAVFGVASIVAAYSVNPEMLIATRGVLGVAGAMMLPNALALVTEMFPEPKQRQLAIGIYVSCFMGGTAVGPAVGGLLLSTFWWGSAFLIGTPVMVALLAAGPLTIPEVRNPRAARVDLPSMALVLVAVLSLVHGLKDVARNGIATDNIVFLVIGLAVGLVFVRRQLGLAVPMLDLRLFRTRPFTVGLLFMMFGSLVMAGTLLLTSQYLQQVLGLSPGEAGLWSVPAAGTLVLASLLAPVLARRFTAARVMIAGVAVAVVGFLVLTQVSGGDLALLVAGLILVQGGIGVCGPLGTDFVLGAAPTESAGAVTGLSQTCIEMGSAFGIAGLGTAAAVVYESVMQDSPVPAARDNLPGALQAAGRLDPSAAGELVTQARGAYTSGMHLAAAISAGITVLLVGAAVSLAPRRQRAERAPAPQPSE</sequence>
<evidence type="ECO:0000256" key="5">
    <source>
        <dbReference type="ARBA" id="ARBA00022989"/>
    </source>
</evidence>
<evidence type="ECO:0000313" key="10">
    <source>
        <dbReference type="Proteomes" id="UP001144096"/>
    </source>
</evidence>
<dbReference type="InterPro" id="IPR011701">
    <property type="entry name" value="MFS"/>
</dbReference>
<keyword evidence="4 7" id="KW-0812">Transmembrane</keyword>
<evidence type="ECO:0000256" key="3">
    <source>
        <dbReference type="ARBA" id="ARBA00022475"/>
    </source>
</evidence>
<feature type="transmembrane region" description="Helical" evidence="7">
    <location>
        <begin position="467"/>
        <end position="487"/>
    </location>
</feature>
<feature type="transmembrane region" description="Helical" evidence="7">
    <location>
        <begin position="137"/>
        <end position="157"/>
    </location>
</feature>
<dbReference type="InterPro" id="IPR020846">
    <property type="entry name" value="MFS_dom"/>
</dbReference>
<evidence type="ECO:0000259" key="8">
    <source>
        <dbReference type="PROSITE" id="PS50850"/>
    </source>
</evidence>
<comment type="subcellular location">
    <subcellularLocation>
        <location evidence="1">Cell membrane</location>
        <topology evidence="1">Multi-pass membrane protein</topology>
    </subcellularLocation>
</comment>
<keyword evidence="3" id="KW-1003">Cell membrane</keyword>
<feature type="transmembrane region" description="Helical" evidence="7">
    <location>
        <begin position="356"/>
        <end position="381"/>
    </location>
</feature>
<dbReference type="Proteomes" id="UP001144096">
    <property type="component" value="Unassembled WGS sequence"/>
</dbReference>
<feature type="transmembrane region" description="Helical" evidence="7">
    <location>
        <begin position="104"/>
        <end position="125"/>
    </location>
</feature>
<feature type="transmembrane region" description="Helical" evidence="7">
    <location>
        <begin position="163"/>
        <end position="187"/>
    </location>
</feature>
<dbReference type="PANTHER" id="PTHR42718:SF47">
    <property type="entry name" value="METHYL VIOLOGEN RESISTANCE PROTEIN SMVA"/>
    <property type="match status" value="1"/>
</dbReference>
<feature type="transmembrane region" description="Helical" evidence="7">
    <location>
        <begin position="49"/>
        <end position="67"/>
    </location>
</feature>
<dbReference type="PROSITE" id="PS50850">
    <property type="entry name" value="MFS"/>
    <property type="match status" value="1"/>
</dbReference>
<dbReference type="PANTHER" id="PTHR42718">
    <property type="entry name" value="MAJOR FACILITATOR SUPERFAMILY MULTIDRUG TRANSPORTER MFSC"/>
    <property type="match status" value="1"/>
</dbReference>
<dbReference type="SUPFAM" id="SSF103473">
    <property type="entry name" value="MFS general substrate transporter"/>
    <property type="match status" value="1"/>
</dbReference>
<evidence type="ECO:0000256" key="6">
    <source>
        <dbReference type="ARBA" id="ARBA00023136"/>
    </source>
</evidence>
<keyword evidence="2" id="KW-0813">Transport</keyword>
<dbReference type="GO" id="GO:0022857">
    <property type="term" value="F:transmembrane transporter activity"/>
    <property type="evidence" value="ECO:0007669"/>
    <property type="project" value="InterPro"/>
</dbReference>
<feature type="transmembrane region" description="Helical" evidence="7">
    <location>
        <begin position="12"/>
        <end position="37"/>
    </location>
</feature>
<gene>
    <name evidence="9" type="ORF">M8542_11765</name>
</gene>
<keyword evidence="10" id="KW-1185">Reference proteome</keyword>
<evidence type="ECO:0000256" key="1">
    <source>
        <dbReference type="ARBA" id="ARBA00004651"/>
    </source>
</evidence>
<dbReference type="EMBL" id="JAMXQV010000004">
    <property type="protein sequence ID" value="MCR6483492.1"/>
    <property type="molecule type" value="Genomic_DNA"/>
</dbReference>
<evidence type="ECO:0000256" key="7">
    <source>
        <dbReference type="SAM" id="Phobius"/>
    </source>
</evidence>
<evidence type="ECO:0000256" key="2">
    <source>
        <dbReference type="ARBA" id="ARBA00022448"/>
    </source>
</evidence>
<dbReference type="AlphaFoldDB" id="A0A9X2N8Z7"/>
<feature type="transmembrane region" description="Helical" evidence="7">
    <location>
        <begin position="79"/>
        <end position="98"/>
    </location>
</feature>
<feature type="transmembrane region" description="Helical" evidence="7">
    <location>
        <begin position="199"/>
        <end position="218"/>
    </location>
</feature>
<keyword evidence="5 7" id="KW-1133">Transmembrane helix</keyword>
<dbReference type="InterPro" id="IPR036259">
    <property type="entry name" value="MFS_trans_sf"/>
</dbReference>
<feature type="transmembrane region" description="Helical" evidence="7">
    <location>
        <begin position="402"/>
        <end position="419"/>
    </location>
</feature>
<protein>
    <submittedName>
        <fullName evidence="9">MFS transporter</fullName>
    </submittedName>
</protein>
<dbReference type="Pfam" id="PF07690">
    <property type="entry name" value="MFS_1"/>
    <property type="match status" value="1"/>
</dbReference>
<dbReference type="GO" id="GO:0005886">
    <property type="term" value="C:plasma membrane"/>
    <property type="evidence" value="ECO:0007669"/>
    <property type="project" value="UniProtKB-SubCell"/>
</dbReference>
<proteinExistence type="predicted"/>
<evidence type="ECO:0000313" key="9">
    <source>
        <dbReference type="EMBL" id="MCR6483492.1"/>
    </source>
</evidence>